<keyword evidence="5" id="KW-0560">Oxidoreductase</keyword>
<comment type="similarity">
    <text evidence="2">Belongs to the FAD-dependent glycerol-3-phosphate dehydrogenase family.</text>
</comment>
<dbReference type="InterPro" id="IPR036188">
    <property type="entry name" value="FAD/NAD-bd_sf"/>
</dbReference>
<dbReference type="Pfam" id="PF01266">
    <property type="entry name" value="DAO"/>
    <property type="match status" value="1"/>
</dbReference>
<dbReference type="InterPro" id="IPR038299">
    <property type="entry name" value="DAO_C_sf"/>
</dbReference>
<comment type="cofactor">
    <cofactor evidence="1">
        <name>FAD</name>
        <dbReference type="ChEBI" id="CHEBI:57692"/>
    </cofactor>
</comment>
<protein>
    <submittedName>
        <fullName evidence="8">Glycerol-3-phosphate dehydrogenase/oxidase</fullName>
    </submittedName>
</protein>
<dbReference type="EMBL" id="VBOZ01000007">
    <property type="protein sequence ID" value="TMQ66892.1"/>
    <property type="molecule type" value="Genomic_DNA"/>
</dbReference>
<evidence type="ECO:0000259" key="7">
    <source>
        <dbReference type="Pfam" id="PF16901"/>
    </source>
</evidence>
<gene>
    <name evidence="8" type="ORF">E6K79_01165</name>
</gene>
<accession>A0A538TTD2</accession>
<evidence type="ECO:0000256" key="2">
    <source>
        <dbReference type="ARBA" id="ARBA00007330"/>
    </source>
</evidence>
<keyword evidence="3" id="KW-0285">Flavoprotein</keyword>
<dbReference type="GO" id="GO:0046168">
    <property type="term" value="P:glycerol-3-phosphate catabolic process"/>
    <property type="evidence" value="ECO:0007669"/>
    <property type="project" value="TreeGrafter"/>
</dbReference>
<evidence type="ECO:0000256" key="5">
    <source>
        <dbReference type="ARBA" id="ARBA00023002"/>
    </source>
</evidence>
<evidence type="ECO:0000313" key="9">
    <source>
        <dbReference type="Proteomes" id="UP000317691"/>
    </source>
</evidence>
<dbReference type="Pfam" id="PF16901">
    <property type="entry name" value="DAO_C"/>
    <property type="match status" value="1"/>
</dbReference>
<feature type="domain" description="FAD dependent oxidoreductase" evidence="6">
    <location>
        <begin position="70"/>
        <end position="401"/>
    </location>
</feature>
<dbReference type="PANTHER" id="PTHR11985">
    <property type="entry name" value="GLYCEROL-3-PHOSPHATE DEHYDROGENASE"/>
    <property type="match status" value="1"/>
</dbReference>
<comment type="caution">
    <text evidence="8">The sequence shown here is derived from an EMBL/GenBank/DDBJ whole genome shotgun (WGS) entry which is preliminary data.</text>
</comment>
<dbReference type="GO" id="GO:0004368">
    <property type="term" value="F:glycerol-3-phosphate dehydrogenase (quinone) activity"/>
    <property type="evidence" value="ECO:0007669"/>
    <property type="project" value="InterPro"/>
</dbReference>
<evidence type="ECO:0000256" key="4">
    <source>
        <dbReference type="ARBA" id="ARBA00022827"/>
    </source>
</evidence>
<reference evidence="8 9" key="1">
    <citation type="journal article" date="2019" name="Nat. Microbiol.">
        <title>Mediterranean grassland soil C-N compound turnover is dependent on rainfall and depth, and is mediated by genomically divergent microorganisms.</title>
        <authorList>
            <person name="Diamond S."/>
            <person name="Andeer P.F."/>
            <person name="Li Z."/>
            <person name="Crits-Christoph A."/>
            <person name="Burstein D."/>
            <person name="Anantharaman K."/>
            <person name="Lane K.R."/>
            <person name="Thomas B.C."/>
            <person name="Pan C."/>
            <person name="Northen T.R."/>
            <person name="Banfield J.F."/>
        </authorList>
    </citation>
    <scope>NUCLEOTIDE SEQUENCE [LARGE SCALE GENOMIC DNA]</scope>
    <source>
        <strain evidence="8">WS_9</strain>
    </source>
</reference>
<dbReference type="InterPro" id="IPR000447">
    <property type="entry name" value="G3P_DH_FAD-dep"/>
</dbReference>
<dbReference type="InterPro" id="IPR031656">
    <property type="entry name" value="DAO_C"/>
</dbReference>
<dbReference type="Gene3D" id="1.10.8.870">
    <property type="entry name" value="Alpha-glycerophosphate oxidase, cap domain"/>
    <property type="match status" value="1"/>
</dbReference>
<dbReference type="PANTHER" id="PTHR11985:SF15">
    <property type="entry name" value="GLYCEROL-3-PHOSPHATE DEHYDROGENASE, MITOCHONDRIAL"/>
    <property type="match status" value="1"/>
</dbReference>
<evidence type="ECO:0000313" key="8">
    <source>
        <dbReference type="EMBL" id="TMQ66892.1"/>
    </source>
</evidence>
<sequence length="562" mass="60870">MASPNPLVAPVTSAQRPWSSDMRIPPGVLRSARERRGYHRSGWRGAGRCPRLPRRAVRRPAPGRVVAIFDVLVVGGGIHGAAVARDASLRGLSVLVLEAGDLASATSSRTSKLIHGGIRYLETAQFGLVREALRERAVLLETAPAFVRPLPFMIPHYRGEGRPAAWVALGLALYAALAGRQPLAGGHSLTEHRRLGASETLSMEPGLRRDGLVGSSLFWDAQMDDALLCVAIAVDAGRAGAEVKTHTALTSLRREGGIWKARHKDTIDATEGESAAGVVVNAAGPWADEIRAMAVGARQSTVRRTRGTHIVLPGIAGERALLLTARRDGRVFFVLPWGRYSLIGTTDADDESPPEKVAPPREDIRYLIEEAGLAFPAAAAGRPVRAFAGLRPLARSRAGNPWSNPRGYRLILEEGMISVVGGKYTTHRSLAERVVDRVVEMSGRPAGECRTAKTPIGTDRAGRINALRERHPGTLKLGEGLVLDEAEVVDAVIAEKARRLEDVLLRRTRLWLDARALRRAAAPVAAWMAQRLGWGAARSEEEIGRLTRSLDDEERRIEEGTR</sequence>
<dbReference type="PRINTS" id="PR01001">
    <property type="entry name" value="FADG3PDH"/>
</dbReference>
<dbReference type="Proteomes" id="UP000317691">
    <property type="component" value="Unassembled WGS sequence"/>
</dbReference>
<name>A0A538TTD2_UNCEI</name>
<evidence type="ECO:0000259" key="6">
    <source>
        <dbReference type="Pfam" id="PF01266"/>
    </source>
</evidence>
<dbReference type="AlphaFoldDB" id="A0A538TTD2"/>
<dbReference type="Gene3D" id="3.30.9.10">
    <property type="entry name" value="D-Amino Acid Oxidase, subunit A, domain 2"/>
    <property type="match status" value="1"/>
</dbReference>
<evidence type="ECO:0000256" key="1">
    <source>
        <dbReference type="ARBA" id="ARBA00001974"/>
    </source>
</evidence>
<dbReference type="Gene3D" id="3.50.50.60">
    <property type="entry name" value="FAD/NAD(P)-binding domain"/>
    <property type="match status" value="1"/>
</dbReference>
<dbReference type="InterPro" id="IPR006076">
    <property type="entry name" value="FAD-dep_OxRdtase"/>
</dbReference>
<organism evidence="8 9">
    <name type="scientific">Eiseniibacteriota bacterium</name>
    <dbReference type="NCBI Taxonomy" id="2212470"/>
    <lineage>
        <taxon>Bacteria</taxon>
        <taxon>Candidatus Eiseniibacteriota</taxon>
    </lineage>
</organism>
<keyword evidence="4" id="KW-0274">FAD</keyword>
<dbReference type="SUPFAM" id="SSF51905">
    <property type="entry name" value="FAD/NAD(P)-binding domain"/>
    <property type="match status" value="1"/>
</dbReference>
<feature type="domain" description="Alpha-glycerophosphate oxidase C-terminal" evidence="7">
    <location>
        <begin position="483"/>
        <end position="538"/>
    </location>
</feature>
<evidence type="ECO:0000256" key="3">
    <source>
        <dbReference type="ARBA" id="ARBA00022630"/>
    </source>
</evidence>
<proteinExistence type="inferred from homology"/>